<accession>A0A2N9GCI9</accession>
<proteinExistence type="predicted"/>
<sequence>MASSGPIWTAWPVLLVPRRASTSATPFVDLAGTHFPFFCCSLEAWGGTLLRLSPSFMKTSLVTSSRWRDLHWLWMFSWQWVWGLLPFQVFLGYPLGDLRVDLTQLFFMESPNRIAWHLMPWTI</sequence>
<dbReference type="AlphaFoldDB" id="A0A2N9GCI9"/>
<protein>
    <submittedName>
        <fullName evidence="1">Uncharacterized protein</fullName>
    </submittedName>
</protein>
<evidence type="ECO:0000313" key="1">
    <source>
        <dbReference type="EMBL" id="SPD00277.1"/>
    </source>
</evidence>
<name>A0A2N9GCI9_FAGSY</name>
<reference evidence="1" key="1">
    <citation type="submission" date="2018-02" db="EMBL/GenBank/DDBJ databases">
        <authorList>
            <person name="Cohen D.B."/>
            <person name="Kent A.D."/>
        </authorList>
    </citation>
    <scope>NUCLEOTIDE SEQUENCE</scope>
</reference>
<gene>
    <name evidence="1" type="ORF">FSB_LOCUS28159</name>
</gene>
<organism evidence="1">
    <name type="scientific">Fagus sylvatica</name>
    <name type="common">Beechnut</name>
    <dbReference type="NCBI Taxonomy" id="28930"/>
    <lineage>
        <taxon>Eukaryota</taxon>
        <taxon>Viridiplantae</taxon>
        <taxon>Streptophyta</taxon>
        <taxon>Embryophyta</taxon>
        <taxon>Tracheophyta</taxon>
        <taxon>Spermatophyta</taxon>
        <taxon>Magnoliopsida</taxon>
        <taxon>eudicotyledons</taxon>
        <taxon>Gunneridae</taxon>
        <taxon>Pentapetalae</taxon>
        <taxon>rosids</taxon>
        <taxon>fabids</taxon>
        <taxon>Fagales</taxon>
        <taxon>Fagaceae</taxon>
        <taxon>Fagus</taxon>
    </lineage>
</organism>
<dbReference type="EMBL" id="OIVN01002068">
    <property type="protein sequence ID" value="SPD00277.1"/>
    <property type="molecule type" value="Genomic_DNA"/>
</dbReference>